<gene>
    <name evidence="6" type="ORF">SAMN05421693_10332</name>
</gene>
<keyword evidence="7" id="KW-1185">Reference proteome</keyword>
<organism evidence="6 7">
    <name type="scientific">Ectothiorhodospira magna</name>
    <dbReference type="NCBI Taxonomy" id="867345"/>
    <lineage>
        <taxon>Bacteria</taxon>
        <taxon>Pseudomonadati</taxon>
        <taxon>Pseudomonadota</taxon>
        <taxon>Gammaproteobacteria</taxon>
        <taxon>Chromatiales</taxon>
        <taxon>Ectothiorhodospiraceae</taxon>
        <taxon>Ectothiorhodospira</taxon>
    </lineage>
</organism>
<dbReference type="AlphaFoldDB" id="A0A1H8ZTX1"/>
<accession>A0A1H8ZTX1</accession>
<dbReference type="PANTHER" id="PTHR39585:SF1">
    <property type="entry name" value="FAD ASSEMBLY FACTOR SDHE"/>
    <property type="match status" value="1"/>
</dbReference>
<reference evidence="6 7" key="1">
    <citation type="submission" date="2016-10" db="EMBL/GenBank/DDBJ databases">
        <authorList>
            <person name="de Groot N.N."/>
        </authorList>
    </citation>
    <scope>NUCLEOTIDE SEQUENCE [LARGE SCALE GENOMIC DNA]</scope>
    <source>
        <strain evidence="6 7">B7-7</strain>
    </source>
</reference>
<evidence type="ECO:0000256" key="5">
    <source>
        <dbReference type="ARBA" id="ARBA00023186"/>
    </source>
</evidence>
<evidence type="ECO:0000313" key="6">
    <source>
        <dbReference type="EMBL" id="SEP67208.1"/>
    </source>
</evidence>
<evidence type="ECO:0000256" key="2">
    <source>
        <dbReference type="ARBA" id="ARBA00008571"/>
    </source>
</evidence>
<comment type="similarity">
    <text evidence="2">Belongs to the SdhE FAD assembly factor family.</text>
</comment>
<dbReference type="InterPro" id="IPR036714">
    <property type="entry name" value="SDH_sf"/>
</dbReference>
<proteinExistence type="inferred from homology"/>
<keyword evidence="4" id="KW-0963">Cytoplasm</keyword>
<evidence type="ECO:0000256" key="1">
    <source>
        <dbReference type="ARBA" id="ARBA00004496"/>
    </source>
</evidence>
<evidence type="ECO:0000313" key="7">
    <source>
        <dbReference type="Proteomes" id="UP000199496"/>
    </source>
</evidence>
<dbReference type="GO" id="GO:0006105">
    <property type="term" value="P:succinate metabolic process"/>
    <property type="evidence" value="ECO:0007669"/>
    <property type="project" value="TreeGrafter"/>
</dbReference>
<dbReference type="InterPro" id="IPR050531">
    <property type="entry name" value="SdhE_FAD_assembly_factor"/>
</dbReference>
<dbReference type="PANTHER" id="PTHR39585">
    <property type="entry name" value="FAD ASSEMBLY FACTOR SDHE"/>
    <property type="match status" value="1"/>
</dbReference>
<dbReference type="SUPFAM" id="SSF109910">
    <property type="entry name" value="YgfY-like"/>
    <property type="match status" value="1"/>
</dbReference>
<protein>
    <recommendedName>
        <fullName evidence="3">FAD assembly factor SdhE</fullName>
    </recommendedName>
</protein>
<dbReference type="RefSeq" id="WP_090203212.1">
    <property type="nucleotide sequence ID" value="NZ_FOFO01000003.1"/>
</dbReference>
<dbReference type="EMBL" id="FOFO01000003">
    <property type="protein sequence ID" value="SEP67208.1"/>
    <property type="molecule type" value="Genomic_DNA"/>
</dbReference>
<dbReference type="STRING" id="867345.SAMN05421693_10332"/>
<name>A0A1H8ZTX1_9GAMM</name>
<dbReference type="GO" id="GO:0005737">
    <property type="term" value="C:cytoplasm"/>
    <property type="evidence" value="ECO:0007669"/>
    <property type="project" value="UniProtKB-SubCell"/>
</dbReference>
<evidence type="ECO:0000256" key="4">
    <source>
        <dbReference type="ARBA" id="ARBA00022490"/>
    </source>
</evidence>
<dbReference type="OrthoDB" id="9180899at2"/>
<dbReference type="Proteomes" id="UP000199496">
    <property type="component" value="Unassembled WGS sequence"/>
</dbReference>
<evidence type="ECO:0000256" key="3">
    <source>
        <dbReference type="ARBA" id="ARBA00019418"/>
    </source>
</evidence>
<dbReference type="Pfam" id="PF03937">
    <property type="entry name" value="Sdh5"/>
    <property type="match status" value="1"/>
</dbReference>
<keyword evidence="5" id="KW-0143">Chaperone</keyword>
<dbReference type="InterPro" id="IPR005631">
    <property type="entry name" value="SDH"/>
</dbReference>
<comment type="subcellular location">
    <subcellularLocation>
        <location evidence="1">Cytoplasm</location>
    </subcellularLocation>
</comment>
<dbReference type="Gene3D" id="1.10.150.250">
    <property type="entry name" value="Flavinator of succinate dehydrogenase"/>
    <property type="match status" value="1"/>
</dbReference>
<sequence>MMSDIARLRWHCRRGTKELDLMLEGFLLAQGEHLDATELQTFEQILKQEDDHLQRWLLYGEPVEKTELATMIHRVRRHFIEG</sequence>